<proteinExistence type="predicted"/>
<dbReference type="GeneID" id="93363126"/>
<gene>
    <name evidence="1" type="ORF">HDA34_000779</name>
</gene>
<reference evidence="1 2" key="1">
    <citation type="submission" date="2020-08" db="EMBL/GenBank/DDBJ databases">
        <title>Sequencing the genomes of 1000 actinobacteria strains.</title>
        <authorList>
            <person name="Klenk H.-P."/>
        </authorList>
    </citation>
    <scope>NUCLEOTIDE SEQUENCE [LARGE SCALE GENOMIC DNA]</scope>
    <source>
        <strain evidence="1 2">DSM 21948</strain>
    </source>
</reference>
<protein>
    <submittedName>
        <fullName evidence="1">Uncharacterized protein</fullName>
    </submittedName>
</protein>
<dbReference type="RefSeq" id="WP_049147382.1">
    <property type="nucleotide sequence ID" value="NZ_BAAAYW010000049.1"/>
</dbReference>
<evidence type="ECO:0000313" key="2">
    <source>
        <dbReference type="Proteomes" id="UP000572670"/>
    </source>
</evidence>
<keyword evidence="2" id="KW-1185">Reference proteome</keyword>
<dbReference type="Proteomes" id="UP000572670">
    <property type="component" value="Unassembled WGS sequence"/>
</dbReference>
<organism evidence="1 2">
    <name type="scientific">Micrococcus yunnanensis</name>
    <dbReference type="NCBI Taxonomy" id="566027"/>
    <lineage>
        <taxon>Bacteria</taxon>
        <taxon>Bacillati</taxon>
        <taxon>Actinomycetota</taxon>
        <taxon>Actinomycetes</taxon>
        <taxon>Micrococcales</taxon>
        <taxon>Micrococcaceae</taxon>
        <taxon>Micrococcus</taxon>
    </lineage>
</organism>
<sequence length="293" mass="31995">MRPTIFTLRVLNYVHTNGLVGQHLRDIPTEVCPPDRVQVAARELMQLEMIPKNTPLAGCIPIAVLPRCAFDAERVARAYPRVEAQWLLLEAAEACPNDAGVYDDLQALDLTDRQIQKASSDLEAHGYLEPGSTSSYRPVLTSAGLDLVAAYQTPFVWPPAESGFSVTNHHDNSVTQNVQTGNGSNVALAGHRSNVTLTVQSQDRPALAGQFEQLREVLHAEEGLSDSDAVRDLLTRVNMLEEQVEDGDGKIPASLLERFLNKAVETLADESAQRIIPVLSTIYVLFGLPPLPA</sequence>
<accession>A0ABR6CZ65</accession>
<dbReference type="EMBL" id="JACJIK010000001">
    <property type="protein sequence ID" value="MBA9059072.1"/>
    <property type="molecule type" value="Genomic_DNA"/>
</dbReference>
<comment type="caution">
    <text evidence="1">The sequence shown here is derived from an EMBL/GenBank/DDBJ whole genome shotgun (WGS) entry which is preliminary data.</text>
</comment>
<evidence type="ECO:0000313" key="1">
    <source>
        <dbReference type="EMBL" id="MBA9059072.1"/>
    </source>
</evidence>
<name>A0ABR6CZ65_9MICC</name>